<evidence type="ECO:0000313" key="1">
    <source>
        <dbReference type="EMBL" id="JAH87776.1"/>
    </source>
</evidence>
<reference evidence="1" key="2">
    <citation type="journal article" date="2015" name="Fish Shellfish Immunol.">
        <title>Early steps in the European eel (Anguilla anguilla)-Vibrio vulnificus interaction in the gills: Role of the RtxA13 toxin.</title>
        <authorList>
            <person name="Callol A."/>
            <person name="Pajuelo D."/>
            <person name="Ebbesson L."/>
            <person name="Teles M."/>
            <person name="MacKenzie S."/>
            <person name="Amaro C."/>
        </authorList>
    </citation>
    <scope>NUCLEOTIDE SEQUENCE</scope>
</reference>
<name>A0A0E9WBW3_ANGAN</name>
<organism evidence="1">
    <name type="scientific">Anguilla anguilla</name>
    <name type="common">European freshwater eel</name>
    <name type="synonym">Muraena anguilla</name>
    <dbReference type="NCBI Taxonomy" id="7936"/>
    <lineage>
        <taxon>Eukaryota</taxon>
        <taxon>Metazoa</taxon>
        <taxon>Chordata</taxon>
        <taxon>Craniata</taxon>
        <taxon>Vertebrata</taxon>
        <taxon>Euteleostomi</taxon>
        <taxon>Actinopterygii</taxon>
        <taxon>Neopterygii</taxon>
        <taxon>Teleostei</taxon>
        <taxon>Anguilliformes</taxon>
        <taxon>Anguillidae</taxon>
        <taxon>Anguilla</taxon>
    </lineage>
</organism>
<accession>A0A0E9WBW3</accession>
<sequence length="31" mass="3725">MQKWLKHSSQQLLKGIFMLVSPCRNNITFYI</sequence>
<protein>
    <submittedName>
        <fullName evidence="1">Uncharacterized protein</fullName>
    </submittedName>
</protein>
<reference evidence="1" key="1">
    <citation type="submission" date="2014-11" db="EMBL/GenBank/DDBJ databases">
        <authorList>
            <person name="Amaro Gonzalez C."/>
        </authorList>
    </citation>
    <scope>NUCLEOTIDE SEQUENCE</scope>
</reference>
<dbReference type="AlphaFoldDB" id="A0A0E9WBW3"/>
<proteinExistence type="predicted"/>
<dbReference type="EMBL" id="GBXM01020801">
    <property type="protein sequence ID" value="JAH87776.1"/>
    <property type="molecule type" value="Transcribed_RNA"/>
</dbReference>